<feature type="chain" id="PRO_5012940190" evidence="2">
    <location>
        <begin position="25"/>
        <end position="320"/>
    </location>
</feature>
<dbReference type="PANTHER" id="PTHR43798">
    <property type="entry name" value="MONOACYLGLYCEROL LIPASE"/>
    <property type="match status" value="1"/>
</dbReference>
<protein>
    <submittedName>
        <fullName evidence="4">Hydrolase, alpha/beta hydrolase fold family</fullName>
    </submittedName>
</protein>
<keyword evidence="1 4" id="KW-0378">Hydrolase</keyword>
<keyword evidence="2" id="KW-0732">Signal</keyword>
<reference evidence="5" key="1">
    <citation type="submission" date="2017-06" db="EMBL/GenBank/DDBJ databases">
        <title>Genome analysis of Fimbriiglobus ruber SP5, the first member of the order Planctomycetales with confirmed chitinolytic capability.</title>
        <authorList>
            <person name="Ravin N.V."/>
            <person name="Rakitin A.L."/>
            <person name="Ivanova A.A."/>
            <person name="Beletsky A.V."/>
            <person name="Kulichevskaya I.S."/>
            <person name="Mardanov A.V."/>
            <person name="Dedysh S.N."/>
        </authorList>
    </citation>
    <scope>NUCLEOTIDE SEQUENCE [LARGE SCALE GENOMIC DNA]</scope>
    <source>
        <strain evidence="5">SP5</strain>
    </source>
</reference>
<dbReference type="Pfam" id="PF00561">
    <property type="entry name" value="Abhydrolase_1"/>
    <property type="match status" value="1"/>
</dbReference>
<dbReference type="OrthoDB" id="9773293at2"/>
<dbReference type="PROSITE" id="PS51257">
    <property type="entry name" value="PROKAR_LIPOPROTEIN"/>
    <property type="match status" value="1"/>
</dbReference>
<dbReference type="SUPFAM" id="SSF53474">
    <property type="entry name" value="alpha/beta-Hydrolases"/>
    <property type="match status" value="1"/>
</dbReference>
<evidence type="ECO:0000259" key="3">
    <source>
        <dbReference type="Pfam" id="PF00561"/>
    </source>
</evidence>
<dbReference type="InterPro" id="IPR029058">
    <property type="entry name" value="AB_hydrolase_fold"/>
</dbReference>
<accession>A0A225DR96</accession>
<keyword evidence="5" id="KW-1185">Reference proteome</keyword>
<gene>
    <name evidence="4" type="ORF">FRUB_07777</name>
</gene>
<dbReference type="InterPro" id="IPR006311">
    <property type="entry name" value="TAT_signal"/>
</dbReference>
<dbReference type="RefSeq" id="WP_161967868.1">
    <property type="nucleotide sequence ID" value="NZ_NIDE01000014.1"/>
</dbReference>
<dbReference type="EMBL" id="NIDE01000014">
    <property type="protein sequence ID" value="OWK38657.1"/>
    <property type="molecule type" value="Genomic_DNA"/>
</dbReference>
<evidence type="ECO:0000313" key="5">
    <source>
        <dbReference type="Proteomes" id="UP000214646"/>
    </source>
</evidence>
<dbReference type="Proteomes" id="UP000214646">
    <property type="component" value="Unassembled WGS sequence"/>
</dbReference>
<dbReference type="PANTHER" id="PTHR43798:SF31">
    <property type="entry name" value="AB HYDROLASE SUPERFAMILY PROTEIN YCLE"/>
    <property type="match status" value="1"/>
</dbReference>
<sequence length="320" mass="33842">MNGLTRRQLLAGTAGLVFVLPAVATTSCPKAAAPQPKGRIRLASGRSIAFNEYGNPAGSKVVIYHHGHPGCRLECEVLLPALPDHPDLRLLSFDRPGMGWSDPDKGKSFCSWAKDLTACLDALGVNRFGLIGVSAGTPFALAAALELRDRVTAIAIASGLCDFSTGHYGAISTREIGLVRVAPAAVRAVLNSFARQVGRNPRALYRMLDTFETRDEKRFFQEDPAALELAAADVLEALRQGADGVVSDLDLTARPWGLSLGEVTAPTTLFHGAADRLATPVMAEANGRRIPNAVVRIFPGEGHISTVRTQATAILAAASA</sequence>
<organism evidence="4 5">
    <name type="scientific">Fimbriiglobus ruber</name>
    <dbReference type="NCBI Taxonomy" id="1908690"/>
    <lineage>
        <taxon>Bacteria</taxon>
        <taxon>Pseudomonadati</taxon>
        <taxon>Planctomycetota</taxon>
        <taxon>Planctomycetia</taxon>
        <taxon>Gemmatales</taxon>
        <taxon>Gemmataceae</taxon>
        <taxon>Fimbriiglobus</taxon>
    </lineage>
</organism>
<feature type="signal peptide" evidence="2">
    <location>
        <begin position="1"/>
        <end position="24"/>
    </location>
</feature>
<evidence type="ECO:0000256" key="1">
    <source>
        <dbReference type="ARBA" id="ARBA00022801"/>
    </source>
</evidence>
<dbReference type="InterPro" id="IPR050266">
    <property type="entry name" value="AB_hydrolase_sf"/>
</dbReference>
<evidence type="ECO:0000313" key="4">
    <source>
        <dbReference type="EMBL" id="OWK38657.1"/>
    </source>
</evidence>
<dbReference type="PROSITE" id="PS51318">
    <property type="entry name" value="TAT"/>
    <property type="match status" value="1"/>
</dbReference>
<evidence type="ECO:0000256" key="2">
    <source>
        <dbReference type="SAM" id="SignalP"/>
    </source>
</evidence>
<dbReference type="Gene3D" id="3.40.50.1820">
    <property type="entry name" value="alpha/beta hydrolase"/>
    <property type="match status" value="1"/>
</dbReference>
<comment type="caution">
    <text evidence="4">The sequence shown here is derived from an EMBL/GenBank/DDBJ whole genome shotgun (WGS) entry which is preliminary data.</text>
</comment>
<dbReference type="AlphaFoldDB" id="A0A225DR96"/>
<dbReference type="GO" id="GO:0016020">
    <property type="term" value="C:membrane"/>
    <property type="evidence" value="ECO:0007669"/>
    <property type="project" value="TreeGrafter"/>
</dbReference>
<feature type="domain" description="AB hydrolase-1" evidence="3">
    <location>
        <begin position="61"/>
        <end position="305"/>
    </location>
</feature>
<proteinExistence type="predicted"/>
<name>A0A225DR96_9BACT</name>
<dbReference type="GO" id="GO:0016787">
    <property type="term" value="F:hydrolase activity"/>
    <property type="evidence" value="ECO:0007669"/>
    <property type="project" value="UniProtKB-KW"/>
</dbReference>
<dbReference type="InterPro" id="IPR000073">
    <property type="entry name" value="AB_hydrolase_1"/>
</dbReference>